<keyword evidence="3" id="KW-1185">Reference proteome</keyword>
<gene>
    <name evidence="2" type="ORF">VDBG_02307</name>
</gene>
<evidence type="ECO:0000313" key="3">
    <source>
        <dbReference type="Proteomes" id="UP000008698"/>
    </source>
</evidence>
<dbReference type="PANTHER" id="PTHR38787:SF3">
    <property type="entry name" value="REGULATORY P DOMAIN-CONTAINING PROTEIN"/>
    <property type="match status" value="1"/>
</dbReference>
<dbReference type="GeneID" id="9532591"/>
<dbReference type="InterPro" id="IPR027589">
    <property type="entry name" value="Choice_anch_B"/>
</dbReference>
<dbReference type="HOGENOM" id="CLU_031217_0_0_1"/>
<organism evidence="3">
    <name type="scientific">Verticillium alfalfae (strain VaMs.102 / ATCC MYA-4576 / FGSC 10136)</name>
    <name type="common">Verticillium wilt of alfalfa</name>
    <name type="synonym">Verticillium albo-atrum</name>
    <dbReference type="NCBI Taxonomy" id="526221"/>
    <lineage>
        <taxon>Eukaryota</taxon>
        <taxon>Fungi</taxon>
        <taxon>Dikarya</taxon>
        <taxon>Ascomycota</taxon>
        <taxon>Pezizomycotina</taxon>
        <taxon>Sordariomycetes</taxon>
        <taxon>Hypocreomycetidae</taxon>
        <taxon>Glomerellales</taxon>
        <taxon>Plectosphaerellaceae</taxon>
        <taxon>Verticillium</taxon>
    </lineage>
</organism>
<evidence type="ECO:0000256" key="1">
    <source>
        <dbReference type="SAM" id="MobiDB-lite"/>
    </source>
</evidence>
<dbReference type="GO" id="GO:0005576">
    <property type="term" value="C:extracellular region"/>
    <property type="evidence" value="ECO:0007669"/>
    <property type="project" value="TreeGrafter"/>
</dbReference>
<protein>
    <submittedName>
        <fullName evidence="2">Uncharacterized protein</fullName>
    </submittedName>
</protein>
<dbReference type="PANTHER" id="PTHR38787">
    <property type="entry name" value="REGULATORY P DOMAIN-CONTAINING PROTEIN"/>
    <property type="match status" value="1"/>
</dbReference>
<proteinExistence type="predicted"/>
<dbReference type="eggNOG" id="ENOG502T6AD">
    <property type="taxonomic scope" value="Eukaryota"/>
</dbReference>
<dbReference type="RefSeq" id="XP_003008119.1">
    <property type="nucleotide sequence ID" value="XM_003008073.1"/>
</dbReference>
<reference evidence="3" key="1">
    <citation type="journal article" date="2011" name="PLoS Pathog.">
        <title>Comparative genomics yields insights into niche adaptation of plant vascular wilt pathogens.</title>
        <authorList>
            <person name="Klosterman S.J."/>
            <person name="Subbarao K.V."/>
            <person name="Kang S."/>
            <person name="Veronese P."/>
            <person name="Gold S.E."/>
            <person name="Thomma B.P.H.J."/>
            <person name="Chen Z."/>
            <person name="Henrissat B."/>
            <person name="Lee Y.-H."/>
            <person name="Park J."/>
            <person name="Garcia-Pedrajas M.D."/>
            <person name="Barbara D.J."/>
            <person name="Anchieta A."/>
            <person name="de Jonge R."/>
            <person name="Santhanam P."/>
            <person name="Maruthachalam K."/>
            <person name="Atallah Z."/>
            <person name="Amyotte S.G."/>
            <person name="Paz Z."/>
            <person name="Inderbitzin P."/>
            <person name="Hayes R.J."/>
            <person name="Heiman D.I."/>
            <person name="Young S."/>
            <person name="Zeng Q."/>
            <person name="Engels R."/>
            <person name="Galagan J."/>
            <person name="Cuomo C.A."/>
            <person name="Dobinson K.F."/>
            <person name="Ma L.-J."/>
        </authorList>
    </citation>
    <scope>NUCLEOTIDE SEQUENCE [LARGE SCALE GENOMIC DNA]</scope>
    <source>
        <strain evidence="3">VaMs.102 / ATCC MYA-4576 / FGSC 10136</strain>
    </source>
</reference>
<accession>C9S9Y5</accession>
<dbReference type="OrthoDB" id="2099887at2759"/>
<dbReference type="EMBL" id="DS985215">
    <property type="protein sequence ID" value="EEY16198.1"/>
    <property type="molecule type" value="Genomic_DNA"/>
</dbReference>
<feature type="region of interest" description="Disordered" evidence="1">
    <location>
        <begin position="447"/>
        <end position="466"/>
    </location>
</feature>
<dbReference type="AlphaFoldDB" id="C9S9Y5"/>
<name>C9S9Y5_VERA1</name>
<dbReference type="NCBIfam" id="TIGR04312">
    <property type="entry name" value="choice_anch_B"/>
    <property type="match status" value="1"/>
</dbReference>
<sequence>MRFSTLSGTALAAASGVMAKELAKDLVKGAGTSCSRWRAQHLRPEIRLTAFLQSSNDSGYIHERNMKHKMDAWMGEFDAGLLNSEVWPRLNYTKCIDGKAAAVPGNELLTFRCKNIDLYDFINFATLGSPNGWDELGDGNLLTGSGSWGWTDPKTGREFAAIGMFDGTAFVEILKEGRLAQLGFLPVPAKTNPNALWKEIRGFKNYMIIGSELPGHGVQIFDMSKLLTVNASAGPVVFDIVKDVTAHWKDLPNGQTHNIVVDEENEYFAAVGARPRTDVCKSGLIFVDLKDPSNPKRLGCNGQDGYVHDAQCLTYHGPDTKYEGHQICYGYNEDTLTIYDVTDKANSKILSVTSYEGASYTHQGWVLDVNWQEYLLMDDEHCRCHRPQPVHQERSQLPVQLRCRFPRLRCFLHSRGPHRCRCLRGEFICFPIFSRIAYFDIFPEDDNQPGGGQRRDVSARGRATSSTEAATPIVNTIERGVYLVKMTKRASCPKKQSCNADNCLRALRSSSIKGRLEESQKFCGEFTKTYVSDVKVVPEFRLQGVRHQRHLARQLGVPLPTYPYRVSR</sequence>
<dbReference type="KEGG" id="val:VDBG_02307"/>
<evidence type="ECO:0000313" key="2">
    <source>
        <dbReference type="EMBL" id="EEY16198.1"/>
    </source>
</evidence>
<dbReference type="Proteomes" id="UP000008698">
    <property type="component" value="Unassembled WGS sequence"/>
</dbReference>